<protein>
    <submittedName>
        <fullName evidence="1">Uncharacterized protein</fullName>
    </submittedName>
</protein>
<keyword evidence="2" id="KW-1185">Reference proteome</keyword>
<organism evidence="1 2">
    <name type="scientific">Rosa chinensis</name>
    <name type="common">China rose</name>
    <dbReference type="NCBI Taxonomy" id="74649"/>
    <lineage>
        <taxon>Eukaryota</taxon>
        <taxon>Viridiplantae</taxon>
        <taxon>Streptophyta</taxon>
        <taxon>Embryophyta</taxon>
        <taxon>Tracheophyta</taxon>
        <taxon>Spermatophyta</taxon>
        <taxon>Magnoliopsida</taxon>
        <taxon>eudicotyledons</taxon>
        <taxon>Gunneridae</taxon>
        <taxon>Pentapetalae</taxon>
        <taxon>rosids</taxon>
        <taxon>fabids</taxon>
        <taxon>Rosales</taxon>
        <taxon>Rosaceae</taxon>
        <taxon>Rosoideae</taxon>
        <taxon>Rosoideae incertae sedis</taxon>
        <taxon>Rosa</taxon>
    </lineage>
</organism>
<comment type="caution">
    <text evidence="1">The sequence shown here is derived from an EMBL/GenBank/DDBJ whole genome shotgun (WGS) entry which is preliminary data.</text>
</comment>
<dbReference type="EMBL" id="PDCK01000039">
    <property type="protein sequence ID" value="PRQ57123.1"/>
    <property type="molecule type" value="Genomic_DNA"/>
</dbReference>
<name>A0A2P6SEM9_ROSCH</name>
<gene>
    <name evidence="1" type="ORF">RchiOBHm_Chr1g0344831</name>
</gene>
<dbReference type="AlphaFoldDB" id="A0A2P6SEM9"/>
<dbReference type="Proteomes" id="UP000238479">
    <property type="component" value="Chromosome 1"/>
</dbReference>
<accession>A0A2P6SEM9</accession>
<dbReference type="Gramene" id="PRQ57123">
    <property type="protein sequence ID" value="PRQ57123"/>
    <property type="gene ID" value="RchiOBHm_Chr1g0344831"/>
</dbReference>
<proteinExistence type="predicted"/>
<sequence>MLTVIRDVCKLVFTQLNSWVCTITLADIVYAVRPSPLNHVLFFLFLFLQKV</sequence>
<evidence type="ECO:0000313" key="1">
    <source>
        <dbReference type="EMBL" id="PRQ57123.1"/>
    </source>
</evidence>
<reference evidence="1 2" key="1">
    <citation type="journal article" date="2018" name="Nat. Genet.">
        <title>The Rosa genome provides new insights in the design of modern roses.</title>
        <authorList>
            <person name="Bendahmane M."/>
        </authorList>
    </citation>
    <scope>NUCLEOTIDE SEQUENCE [LARGE SCALE GENOMIC DNA]</scope>
    <source>
        <strain evidence="2">cv. Old Blush</strain>
    </source>
</reference>
<evidence type="ECO:0000313" key="2">
    <source>
        <dbReference type="Proteomes" id="UP000238479"/>
    </source>
</evidence>